<dbReference type="EMBL" id="JADGJW010000059">
    <property type="protein sequence ID" value="KAJ3225511.1"/>
    <property type="molecule type" value="Genomic_DNA"/>
</dbReference>
<organism evidence="2 3">
    <name type="scientific">Clydaea vesicula</name>
    <dbReference type="NCBI Taxonomy" id="447962"/>
    <lineage>
        <taxon>Eukaryota</taxon>
        <taxon>Fungi</taxon>
        <taxon>Fungi incertae sedis</taxon>
        <taxon>Chytridiomycota</taxon>
        <taxon>Chytridiomycota incertae sedis</taxon>
        <taxon>Chytridiomycetes</taxon>
        <taxon>Lobulomycetales</taxon>
        <taxon>Lobulomycetaceae</taxon>
        <taxon>Clydaea</taxon>
    </lineage>
</organism>
<feature type="transmembrane region" description="Helical" evidence="1">
    <location>
        <begin position="12"/>
        <end position="34"/>
    </location>
</feature>
<feature type="transmembrane region" description="Helical" evidence="1">
    <location>
        <begin position="46"/>
        <end position="67"/>
    </location>
</feature>
<keyword evidence="1" id="KW-1133">Transmembrane helix</keyword>
<dbReference type="Pfam" id="PF14273">
    <property type="entry name" value="DUF4360"/>
    <property type="match status" value="1"/>
</dbReference>
<reference evidence="2" key="1">
    <citation type="submission" date="2020-05" db="EMBL/GenBank/DDBJ databases">
        <title>Phylogenomic resolution of chytrid fungi.</title>
        <authorList>
            <person name="Stajich J.E."/>
            <person name="Amses K."/>
            <person name="Simmons R."/>
            <person name="Seto K."/>
            <person name="Myers J."/>
            <person name="Bonds A."/>
            <person name="Quandt C.A."/>
            <person name="Barry K."/>
            <person name="Liu P."/>
            <person name="Grigoriev I."/>
            <person name="Longcore J.E."/>
            <person name="James T.Y."/>
        </authorList>
    </citation>
    <scope>NUCLEOTIDE SEQUENCE</scope>
    <source>
        <strain evidence="2">JEL0476</strain>
    </source>
</reference>
<feature type="transmembrane region" description="Helical" evidence="1">
    <location>
        <begin position="79"/>
        <end position="99"/>
    </location>
</feature>
<dbReference type="AlphaFoldDB" id="A0AAD5U639"/>
<dbReference type="Proteomes" id="UP001211065">
    <property type="component" value="Unassembled WGS sequence"/>
</dbReference>
<feature type="transmembrane region" description="Helical" evidence="1">
    <location>
        <begin position="111"/>
        <end position="128"/>
    </location>
</feature>
<keyword evidence="1" id="KW-0812">Transmembrane</keyword>
<evidence type="ECO:0000313" key="2">
    <source>
        <dbReference type="EMBL" id="KAJ3225511.1"/>
    </source>
</evidence>
<gene>
    <name evidence="2" type="ORF">HK099_006649</name>
</gene>
<keyword evidence="3" id="KW-1185">Reference proteome</keyword>
<evidence type="ECO:0008006" key="4">
    <source>
        <dbReference type="Google" id="ProtNLM"/>
    </source>
</evidence>
<keyword evidence="1" id="KW-0472">Membrane</keyword>
<dbReference type="PANTHER" id="PTHR38847">
    <property type="match status" value="1"/>
</dbReference>
<accession>A0AAD5U639</accession>
<dbReference type="InterPro" id="IPR025649">
    <property type="entry name" value="DUF4360"/>
</dbReference>
<evidence type="ECO:0000256" key="1">
    <source>
        <dbReference type="SAM" id="Phobius"/>
    </source>
</evidence>
<proteinExistence type="predicted"/>
<protein>
    <recommendedName>
        <fullName evidence="4">DUF4360 domain-containing protein</fullName>
    </recommendedName>
</protein>
<sequence length="404" mass="44780">MNVHKYINLPTFGVYILGFVYIIMFIFGIVIFVGNAPQGSQGIYTGLSRIWMLIMIGIMVGMGYSSYLLFQFNDPVKVVLFVLSILLTYGLYFLASVLFRDTAHLISSMPGYYLLLPSYINIMLPFAMSNIHDVTWGTRPQEPEKLSGKLLPKNKMEDGLAEMHSTKANGDIEIDVNNLQSLIKPPGEDERPKKKRVVVSKEDQDKNVRFSILFLFFFVNLLGSAASETPPTGTISIGPLVNSGSGCPQGTVSAILSSDELVLTYDSLTAAIGPGIPIGESRKNCQLATQFTVPAGWQFSFDSINYRGYLQVDENVTAQLRGEYRFQGSSVASTITSLSQMDNGSYSIIDEFTNVVWSQCNHRSFLYINSLIRLNGPNGQSGIITVDPANQQVTQIYGIKWKRC</sequence>
<evidence type="ECO:0000313" key="3">
    <source>
        <dbReference type="Proteomes" id="UP001211065"/>
    </source>
</evidence>
<dbReference type="PANTHER" id="PTHR38847:SF1">
    <property type="entry name" value="PSEUDOURIDINE SYNTHASE RSUA_RLUA-LIKE DOMAIN-CONTAINING PROTEIN"/>
    <property type="match status" value="1"/>
</dbReference>
<name>A0AAD5U639_9FUNG</name>
<comment type="caution">
    <text evidence="2">The sequence shown here is derived from an EMBL/GenBank/DDBJ whole genome shotgun (WGS) entry which is preliminary data.</text>
</comment>